<sequence>MGEDDPVGCDRPEPPPPTRTQPENSQLDHPTALLNSTQLNSTHYLLIPSQAIMSATEQPTLPKPPTS</sequence>
<feature type="region of interest" description="Disordered" evidence="1">
    <location>
        <begin position="1"/>
        <end position="28"/>
    </location>
</feature>
<name>A0A2N5V1I2_9BASI</name>
<accession>A0A2N5V1I2</accession>
<dbReference type="AlphaFoldDB" id="A0A2N5V1I2"/>
<organism evidence="2 3">
    <name type="scientific">Puccinia coronata f. sp. avenae</name>
    <dbReference type="NCBI Taxonomy" id="200324"/>
    <lineage>
        <taxon>Eukaryota</taxon>
        <taxon>Fungi</taxon>
        <taxon>Dikarya</taxon>
        <taxon>Basidiomycota</taxon>
        <taxon>Pucciniomycotina</taxon>
        <taxon>Pucciniomycetes</taxon>
        <taxon>Pucciniales</taxon>
        <taxon>Pucciniaceae</taxon>
        <taxon>Puccinia</taxon>
    </lineage>
</organism>
<dbReference type="EMBL" id="PGCI01000063">
    <property type="protein sequence ID" value="PLW43853.1"/>
    <property type="molecule type" value="Genomic_DNA"/>
</dbReference>
<protein>
    <submittedName>
        <fullName evidence="2">Uncharacterized protein</fullName>
    </submittedName>
</protein>
<comment type="caution">
    <text evidence="2">The sequence shown here is derived from an EMBL/GenBank/DDBJ whole genome shotgun (WGS) entry which is preliminary data.</text>
</comment>
<evidence type="ECO:0000313" key="2">
    <source>
        <dbReference type="EMBL" id="PLW43853.1"/>
    </source>
</evidence>
<reference evidence="2 3" key="1">
    <citation type="submission" date="2017-11" db="EMBL/GenBank/DDBJ databases">
        <title>De novo assembly and phasing of dikaryotic genomes from two isolates of Puccinia coronata f. sp. avenae, the causal agent of oat crown rust.</title>
        <authorList>
            <person name="Miller M.E."/>
            <person name="Zhang Y."/>
            <person name="Omidvar V."/>
            <person name="Sperschneider J."/>
            <person name="Schwessinger B."/>
            <person name="Raley C."/>
            <person name="Palmer J.M."/>
            <person name="Garnica D."/>
            <person name="Upadhyaya N."/>
            <person name="Rathjen J."/>
            <person name="Taylor J.M."/>
            <person name="Park R.F."/>
            <person name="Dodds P.N."/>
            <person name="Hirsch C.D."/>
            <person name="Kianian S.F."/>
            <person name="Figueroa M."/>
        </authorList>
    </citation>
    <scope>NUCLEOTIDE SEQUENCE [LARGE SCALE GENOMIC DNA]</scope>
    <source>
        <strain evidence="2">12SD80</strain>
    </source>
</reference>
<evidence type="ECO:0000256" key="1">
    <source>
        <dbReference type="SAM" id="MobiDB-lite"/>
    </source>
</evidence>
<evidence type="ECO:0000313" key="3">
    <source>
        <dbReference type="Proteomes" id="UP000235392"/>
    </source>
</evidence>
<gene>
    <name evidence="2" type="ORF">PCASD_05771</name>
</gene>
<dbReference type="Proteomes" id="UP000235392">
    <property type="component" value="Unassembled WGS sequence"/>
</dbReference>
<proteinExistence type="predicted"/>